<name>A0A9P4PW49_9PLEO</name>
<dbReference type="Proteomes" id="UP000799764">
    <property type="component" value="Unassembled WGS sequence"/>
</dbReference>
<reference evidence="1" key="1">
    <citation type="journal article" date="2020" name="Stud. Mycol.">
        <title>101 Dothideomycetes genomes: a test case for predicting lifestyles and emergence of pathogens.</title>
        <authorList>
            <person name="Haridas S."/>
            <person name="Albert R."/>
            <person name="Binder M."/>
            <person name="Bloem J."/>
            <person name="Labutti K."/>
            <person name="Salamov A."/>
            <person name="Andreopoulos B."/>
            <person name="Baker S."/>
            <person name="Barry K."/>
            <person name="Bills G."/>
            <person name="Bluhm B."/>
            <person name="Cannon C."/>
            <person name="Castanera R."/>
            <person name="Culley D."/>
            <person name="Daum C."/>
            <person name="Ezra D."/>
            <person name="Gonzalez J."/>
            <person name="Henrissat B."/>
            <person name="Kuo A."/>
            <person name="Liang C."/>
            <person name="Lipzen A."/>
            <person name="Lutzoni F."/>
            <person name="Magnuson J."/>
            <person name="Mondo S."/>
            <person name="Nolan M."/>
            <person name="Ohm R."/>
            <person name="Pangilinan J."/>
            <person name="Park H.-J."/>
            <person name="Ramirez L."/>
            <person name="Alfaro M."/>
            <person name="Sun H."/>
            <person name="Tritt A."/>
            <person name="Yoshinaga Y."/>
            <person name="Zwiers L.-H."/>
            <person name="Turgeon B."/>
            <person name="Goodwin S."/>
            <person name="Spatafora J."/>
            <person name="Crous P."/>
            <person name="Grigoriev I."/>
        </authorList>
    </citation>
    <scope>NUCLEOTIDE SEQUENCE</scope>
    <source>
        <strain evidence="1">CBS 690.94</strain>
    </source>
</reference>
<sequence length="193" mass="22869">MADSSTGATLTSTTDKIPQLCDRCMMGNACDPQLPCDYVENLDTNIDKVEYIIEEFEMYESSITGVSPVPKQFRKQAHDFIALQQEYKKAMEYHEDHYNSLLMIWNHELRKDKDMRDRQFETMCRTKHENLEREIRESRIAYTAKSDPLFMSFNFMDYARFMEDRFQQEPGFYRKVKDYKKKNGIHVPGNVPA</sequence>
<gene>
    <name evidence="1" type="ORF">P171DRAFT_439082</name>
</gene>
<dbReference type="AlphaFoldDB" id="A0A9P4PW49"/>
<evidence type="ECO:0000313" key="2">
    <source>
        <dbReference type="Proteomes" id="UP000799764"/>
    </source>
</evidence>
<dbReference type="EMBL" id="MU001493">
    <property type="protein sequence ID" value="KAF2450433.1"/>
    <property type="molecule type" value="Genomic_DNA"/>
</dbReference>
<comment type="caution">
    <text evidence="1">The sequence shown here is derived from an EMBL/GenBank/DDBJ whole genome shotgun (WGS) entry which is preliminary data.</text>
</comment>
<keyword evidence="2" id="KW-1185">Reference proteome</keyword>
<evidence type="ECO:0000313" key="1">
    <source>
        <dbReference type="EMBL" id="KAF2450433.1"/>
    </source>
</evidence>
<proteinExistence type="predicted"/>
<accession>A0A9P4PW49</accession>
<protein>
    <submittedName>
        <fullName evidence="1">Uncharacterized protein</fullName>
    </submittedName>
</protein>
<organism evidence="1 2">
    <name type="scientific">Karstenula rhodostoma CBS 690.94</name>
    <dbReference type="NCBI Taxonomy" id="1392251"/>
    <lineage>
        <taxon>Eukaryota</taxon>
        <taxon>Fungi</taxon>
        <taxon>Dikarya</taxon>
        <taxon>Ascomycota</taxon>
        <taxon>Pezizomycotina</taxon>
        <taxon>Dothideomycetes</taxon>
        <taxon>Pleosporomycetidae</taxon>
        <taxon>Pleosporales</taxon>
        <taxon>Massarineae</taxon>
        <taxon>Didymosphaeriaceae</taxon>
        <taxon>Karstenula</taxon>
    </lineage>
</organism>